<feature type="transmembrane region" description="Helical" evidence="1">
    <location>
        <begin position="107"/>
        <end position="129"/>
    </location>
</feature>
<keyword evidence="1" id="KW-0812">Transmembrane</keyword>
<dbReference type="Proteomes" id="UP000184423">
    <property type="component" value="Unassembled WGS sequence"/>
</dbReference>
<dbReference type="RefSeq" id="WP_073248319.1">
    <property type="nucleotide sequence ID" value="NZ_FQVG01000016.1"/>
</dbReference>
<keyword evidence="1" id="KW-1133">Transmembrane helix</keyword>
<evidence type="ECO:0000256" key="1">
    <source>
        <dbReference type="SAM" id="Phobius"/>
    </source>
</evidence>
<accession>A0A1M4WDA3</accession>
<feature type="transmembrane region" description="Helical" evidence="1">
    <location>
        <begin position="52"/>
        <end position="70"/>
    </location>
</feature>
<dbReference type="EMBL" id="FQVG01000016">
    <property type="protein sequence ID" value="SHE79219.1"/>
    <property type="molecule type" value="Genomic_DNA"/>
</dbReference>
<gene>
    <name evidence="2" type="ORF">SAMN02746091_01132</name>
</gene>
<keyword evidence="1" id="KW-0472">Membrane</keyword>
<evidence type="ECO:0000313" key="3">
    <source>
        <dbReference type="Proteomes" id="UP000184423"/>
    </source>
</evidence>
<feature type="transmembrane region" description="Helical" evidence="1">
    <location>
        <begin position="28"/>
        <end position="45"/>
    </location>
</feature>
<name>A0A1M4WDA3_9CLOT</name>
<evidence type="ECO:0000313" key="2">
    <source>
        <dbReference type="EMBL" id="SHE79219.1"/>
    </source>
</evidence>
<reference evidence="3" key="1">
    <citation type="submission" date="2016-11" db="EMBL/GenBank/DDBJ databases">
        <authorList>
            <person name="Varghese N."/>
            <person name="Submissions S."/>
        </authorList>
    </citation>
    <scope>NUCLEOTIDE SEQUENCE [LARGE SCALE GENOMIC DNA]</scope>
    <source>
        <strain evidence="3">DSM 10124</strain>
    </source>
</reference>
<dbReference type="AlphaFoldDB" id="A0A1M4WDA3"/>
<keyword evidence="3" id="KW-1185">Reference proteome</keyword>
<organism evidence="2 3">
    <name type="scientific">Caloramator proteoclasticus DSM 10124</name>
    <dbReference type="NCBI Taxonomy" id="1121262"/>
    <lineage>
        <taxon>Bacteria</taxon>
        <taxon>Bacillati</taxon>
        <taxon>Bacillota</taxon>
        <taxon>Clostridia</taxon>
        <taxon>Eubacteriales</taxon>
        <taxon>Clostridiaceae</taxon>
        <taxon>Caloramator</taxon>
    </lineage>
</organism>
<sequence>MRRDLNISILVGTLTSMIMITSQKLNNILFLNLIIILITTFILSYPIKKCGVSFGFIAYFYSLILLYIFGCNSLCWIIYSFLGIYPIINYFIELSSLNRREKILFKFLWFNSILFLVYMVSGNIFTINITSHMKFITLFLFLILQVLFYLYDIIFTKIAKLRR</sequence>
<protein>
    <submittedName>
        <fullName evidence="2">Uncharacterized protein</fullName>
    </submittedName>
</protein>
<feature type="transmembrane region" description="Helical" evidence="1">
    <location>
        <begin position="135"/>
        <end position="155"/>
    </location>
</feature>
<proteinExistence type="predicted"/>